<evidence type="ECO:0008006" key="4">
    <source>
        <dbReference type="Google" id="ProtNLM"/>
    </source>
</evidence>
<evidence type="ECO:0000313" key="2">
    <source>
        <dbReference type="EMBL" id="ODA33529.1"/>
    </source>
</evidence>
<keyword evidence="3" id="KW-1185">Reference proteome</keyword>
<feature type="transmembrane region" description="Helical" evidence="1">
    <location>
        <begin position="310"/>
        <end position="327"/>
    </location>
</feature>
<feature type="transmembrane region" description="Helical" evidence="1">
    <location>
        <begin position="202"/>
        <end position="221"/>
    </location>
</feature>
<feature type="transmembrane region" description="Helical" evidence="1">
    <location>
        <begin position="25"/>
        <end position="45"/>
    </location>
</feature>
<name>A0A1C3EJX0_9GAMM</name>
<dbReference type="Proteomes" id="UP000094936">
    <property type="component" value="Unassembled WGS sequence"/>
</dbReference>
<dbReference type="OrthoDB" id="3776971at2"/>
<dbReference type="RefSeq" id="WP_068901790.1">
    <property type="nucleotide sequence ID" value="NZ_JBHUIF010000009.1"/>
</dbReference>
<gene>
    <name evidence="2" type="ORF">A8L45_09975</name>
</gene>
<feature type="transmembrane region" description="Helical" evidence="1">
    <location>
        <begin position="91"/>
        <end position="114"/>
    </location>
</feature>
<proteinExistence type="predicted"/>
<feature type="transmembrane region" description="Helical" evidence="1">
    <location>
        <begin position="334"/>
        <end position="352"/>
    </location>
</feature>
<reference evidence="2 3" key="1">
    <citation type="submission" date="2016-05" db="EMBL/GenBank/DDBJ databases">
        <title>Genomic Taxonomy of the Vibrionaceae.</title>
        <authorList>
            <person name="Gomez-Gil B."/>
            <person name="Enciso-Ibarra J."/>
        </authorList>
    </citation>
    <scope>NUCLEOTIDE SEQUENCE [LARGE SCALE GENOMIC DNA]</scope>
    <source>
        <strain evidence="2 3">CAIM 1920</strain>
    </source>
</reference>
<dbReference type="InterPro" id="IPR021552">
    <property type="entry name" value="ArsP_2"/>
</dbReference>
<comment type="caution">
    <text evidence="2">The sequence shown here is derived from an EMBL/GenBank/DDBJ whole genome shotgun (WGS) entry which is preliminary data.</text>
</comment>
<sequence>MPETLKKITSQGVNSPLFIIEKRRLLVPAILVALMLAPNTHELVTGVLSDAFWQVASYVAATLALFHFVTERFDKNNQWTKKLAGSQLLQVSFASFMGALPGCGGAIVVVTQYVRGNLSFGSVVAVLTATMGDAAFLLLATRPVDGLMIVALGSVVGWISGMCIDKIHGIDFLRPEYKVQEVDPSEAAAEEKRPIKYIQAKFWQILLLPSFAIALIGSFQLDPNEVFFLPEGTIEYVGAILTVLAVLMWAFNGEITNYQSAVSEDQKTRGSNIFQRVAQDTNFILVWVVGAFLLFELTVFWLNIDLSSVFSGWALLLPLMGVLIGLLPGCGPQILVTSLYVSGVVPMSTQIGNAISNDGDALFPAIALAPKAALVATIYSAIPAMIAAYGYFFLFEAV</sequence>
<feature type="transmembrane region" description="Helical" evidence="1">
    <location>
        <begin position="233"/>
        <end position="251"/>
    </location>
</feature>
<evidence type="ECO:0000256" key="1">
    <source>
        <dbReference type="SAM" id="Phobius"/>
    </source>
</evidence>
<dbReference type="AlphaFoldDB" id="A0A1C3EJX0"/>
<keyword evidence="1" id="KW-0812">Transmembrane</keyword>
<organism evidence="2 3">
    <name type="scientific">Veronia pacifica</name>
    <dbReference type="NCBI Taxonomy" id="1080227"/>
    <lineage>
        <taxon>Bacteria</taxon>
        <taxon>Pseudomonadati</taxon>
        <taxon>Pseudomonadota</taxon>
        <taxon>Gammaproteobacteria</taxon>
        <taxon>Vibrionales</taxon>
        <taxon>Vibrionaceae</taxon>
        <taxon>Veronia</taxon>
    </lineage>
</organism>
<dbReference type="EMBL" id="LYBM01000015">
    <property type="protein sequence ID" value="ODA33529.1"/>
    <property type="molecule type" value="Genomic_DNA"/>
</dbReference>
<feature type="transmembrane region" description="Helical" evidence="1">
    <location>
        <begin position="51"/>
        <end position="70"/>
    </location>
</feature>
<dbReference type="NCBIfam" id="NF037962">
    <property type="entry name" value="arsenic_eff"/>
    <property type="match status" value="1"/>
</dbReference>
<dbReference type="Pfam" id="PF11449">
    <property type="entry name" value="ArsP_2"/>
    <property type="match status" value="1"/>
</dbReference>
<accession>A0A1C3EJX0</accession>
<keyword evidence="1" id="KW-1133">Transmembrane helix</keyword>
<feature type="transmembrane region" description="Helical" evidence="1">
    <location>
        <begin position="372"/>
        <end position="394"/>
    </location>
</feature>
<protein>
    <recommendedName>
        <fullName evidence="4">Manganese transporter</fullName>
    </recommendedName>
</protein>
<feature type="transmembrane region" description="Helical" evidence="1">
    <location>
        <begin position="283"/>
        <end position="304"/>
    </location>
</feature>
<evidence type="ECO:0000313" key="3">
    <source>
        <dbReference type="Proteomes" id="UP000094936"/>
    </source>
</evidence>
<keyword evidence="1" id="KW-0472">Membrane</keyword>
<dbReference type="STRING" id="1080227.A8L45_09975"/>
<feature type="transmembrane region" description="Helical" evidence="1">
    <location>
        <begin position="120"/>
        <end position="140"/>
    </location>
</feature>